<dbReference type="Pfam" id="PF13519">
    <property type="entry name" value="VWA_2"/>
    <property type="match status" value="1"/>
</dbReference>
<dbReference type="CDD" id="cd00198">
    <property type="entry name" value="vWFA"/>
    <property type="match status" value="1"/>
</dbReference>
<proteinExistence type="predicted"/>
<feature type="domain" description="VWFA" evidence="3">
    <location>
        <begin position="326"/>
        <end position="513"/>
    </location>
</feature>
<evidence type="ECO:0000256" key="2">
    <source>
        <dbReference type="SAM" id="SignalP"/>
    </source>
</evidence>
<evidence type="ECO:0000313" key="4">
    <source>
        <dbReference type="Proteomes" id="UP000095280"/>
    </source>
</evidence>
<dbReference type="SUPFAM" id="SSF53300">
    <property type="entry name" value="vWA-like"/>
    <property type="match status" value="2"/>
</dbReference>
<accession>A0A1I8GYG4</accession>
<protein>
    <submittedName>
        <fullName evidence="5">VWFA domain-containing protein</fullName>
    </submittedName>
</protein>
<evidence type="ECO:0000259" key="3">
    <source>
        <dbReference type="PROSITE" id="PS50234"/>
    </source>
</evidence>
<dbReference type="InterPro" id="IPR013642">
    <property type="entry name" value="CLCA_N"/>
</dbReference>
<dbReference type="InterPro" id="IPR002035">
    <property type="entry name" value="VWF_A"/>
</dbReference>
<dbReference type="Pfam" id="PF08434">
    <property type="entry name" value="CLCA"/>
    <property type="match status" value="1"/>
</dbReference>
<dbReference type="Proteomes" id="UP000095280">
    <property type="component" value="Unplaced"/>
</dbReference>
<dbReference type="SMART" id="SM00327">
    <property type="entry name" value="VWA"/>
    <property type="match status" value="1"/>
</dbReference>
<dbReference type="InterPro" id="IPR036465">
    <property type="entry name" value="vWFA_dom_sf"/>
</dbReference>
<keyword evidence="4" id="KW-1185">Reference proteome</keyword>
<organism evidence="4 5">
    <name type="scientific">Macrostomum lignano</name>
    <dbReference type="NCBI Taxonomy" id="282301"/>
    <lineage>
        <taxon>Eukaryota</taxon>
        <taxon>Metazoa</taxon>
        <taxon>Spiralia</taxon>
        <taxon>Lophotrochozoa</taxon>
        <taxon>Platyhelminthes</taxon>
        <taxon>Rhabditophora</taxon>
        <taxon>Macrostomorpha</taxon>
        <taxon>Macrostomida</taxon>
        <taxon>Macrostomidae</taxon>
        <taxon>Macrostomum</taxon>
    </lineage>
</organism>
<dbReference type="InterPro" id="IPR051266">
    <property type="entry name" value="CLCR"/>
</dbReference>
<reference evidence="5" key="1">
    <citation type="submission" date="2016-11" db="UniProtKB">
        <authorList>
            <consortium name="WormBaseParasite"/>
        </authorList>
    </citation>
    <scope>IDENTIFICATION</scope>
</reference>
<dbReference type="Gene3D" id="3.40.50.410">
    <property type="entry name" value="von Willebrand factor, type A domain"/>
    <property type="match status" value="2"/>
</dbReference>
<dbReference type="AlphaFoldDB" id="A0A1I8GYG4"/>
<feature type="region of interest" description="Disordered" evidence="1">
    <location>
        <begin position="612"/>
        <end position="633"/>
    </location>
</feature>
<name>A0A1I8GYG4_9PLAT</name>
<dbReference type="PROSITE" id="PS50234">
    <property type="entry name" value="VWFA"/>
    <property type="match status" value="1"/>
</dbReference>
<feature type="chain" id="PRO_5009319771" evidence="2">
    <location>
        <begin position="25"/>
        <end position="1129"/>
    </location>
</feature>
<evidence type="ECO:0000256" key="1">
    <source>
        <dbReference type="SAM" id="MobiDB-lite"/>
    </source>
</evidence>
<dbReference type="PANTHER" id="PTHR10579">
    <property type="entry name" value="CALCIUM-ACTIVATED CHLORIDE CHANNEL REGULATOR"/>
    <property type="match status" value="1"/>
</dbReference>
<feature type="signal peptide" evidence="2">
    <location>
        <begin position="1"/>
        <end position="24"/>
    </location>
</feature>
<dbReference type="WBParaSite" id="maker-uti_cns_0003553-snap-gene-0.4-mRNA-1">
    <property type="protein sequence ID" value="maker-uti_cns_0003553-snap-gene-0.4-mRNA-1"/>
    <property type="gene ID" value="maker-uti_cns_0003553-snap-gene-0.4"/>
</dbReference>
<keyword evidence="2" id="KW-0732">Signal</keyword>
<evidence type="ECO:0000313" key="5">
    <source>
        <dbReference type="WBParaSite" id="maker-uti_cns_0003553-snap-gene-0.4-mRNA-1"/>
    </source>
</evidence>
<sequence length="1129" mass="121319">MKIVSLAFLVHLFILGHLHRPVRSQQDTDLQLQSGQFQRLLIFVEDRRGVQKTASELLRLIKEIKVGFNAASRLLQNLTTAVGRPMRLGSASVLVSARLGRELRAAGLPVGDARWQRRNRADFVVTHDVDADTEGSVAMETGCGKPGKKVVMQDASFTNDSNSIVHRKVALFFSQYRWGLLSEQPVGSPIETGPDGELRVSACSAELRVRLAAADGSSTCEFDVNSRRTSRGCAPKLSESQPDGPLASFMFAPFHRAVNRFCDARSKEPQLQHNGMVDSLMNRQCDGLSAAEVLRNHRDFWGTPDGTRPAPGDISFDVVAEKSNRRVVVVMDTSGSMSGLRIAMMISAVNQFLLEIIEDGSECALISFTNRHSVLSNFVSIQSRRDRERLSSLVSRLHANGGTCIGGAVSAAASVIHKAVNMLGYHGPASASATGQIILLSDGVEGCPGRLNSMVSFLAHSSLEVVSIRYGDKADSRMDRLAEVTGGQKFFGGTSIADSSGLRLALGATTTAIDESKRTLTLTSEEIGSRFVRRRFNVDESVRRDLVFRVTVPSNTGAVTQLRLLLNAPSGREFGYRNRSDIYEANAAIGTVAIRVPDSQIQKGIWILRDEASESQPESHPSTGAGGSIVVTGRSSEDSVEAPVVLTAEVHPSIVQRISEETKIAVFAQLLRGHTPVRGGRLYASVRSDSNLVASFDLMDNGAGADLKAGDGTYSAYLPVAELNEPRDFSVSVKSLSPVSRVTSAGKVTVRYRNPSFNRQLVPPPKVIDFRVTVNTLNNSAVLMWTAVEDPTVKNASAKYEIRYSSSREQLIKNFSTCPILTVLSEGLGAPGSTVQLNAFHQLAGRGAVFVAVSGVSALNVSGPQSNLIGVDLTPPSVTQLTHIGLLPVGDGMGATEPPSRMSVPGLIVGVTASVAAAAGLAYLSMVLHRRASSAQPASLTKPADTDTKQGKAPRSQSANNVSVRYADEWQRRNRADFVVTHDVDADTEGSVAMETGCGKPGKKVVMLDASFTNDSNSIVHRKVALFFSQYRWGLLSEQPVGSPIETGPDGELRGNRLTMMKSAVSQFLMEILEDGSECALISFTNGHQLLSGFTKIRSREDRENLSRLVEALKASGSTCIAGAVRAAA</sequence>
<feature type="region of interest" description="Disordered" evidence="1">
    <location>
        <begin position="935"/>
        <end position="966"/>
    </location>
</feature>
<dbReference type="PANTHER" id="PTHR10579:SF177">
    <property type="entry name" value="CALCIUM-ACTIVATED CHLORIDE CHANNEL REGULATOR 4-LIKE PROTEIN"/>
    <property type="match status" value="1"/>
</dbReference>